<name>A0A101XQU4_9BACL</name>
<evidence type="ECO:0000256" key="1">
    <source>
        <dbReference type="SAM" id="Phobius"/>
    </source>
</evidence>
<dbReference type="OrthoDB" id="1422909at1239"/>
<proteinExistence type="predicted"/>
<evidence type="ECO:0000313" key="3">
    <source>
        <dbReference type="Proteomes" id="UP000053557"/>
    </source>
</evidence>
<keyword evidence="1" id="KW-0812">Transmembrane</keyword>
<protein>
    <submittedName>
        <fullName evidence="2">Uncharacterized protein</fullName>
    </submittedName>
</protein>
<accession>A0A101XQU4</accession>
<feature type="transmembrane region" description="Helical" evidence="1">
    <location>
        <begin position="136"/>
        <end position="159"/>
    </location>
</feature>
<sequence>MDRRGWAGRFGLAQAPVEFPSPTQSLPDVKTQIEGLEALASELAKTGHDVAEASRILDALRKGVSLDGGADSRNEKLNQVRNLLYSAPSRLIFSKTIWPYLLMAFEFLVLIFWGWLLLDHRPTFNQALLITHWSLLFSIFVGFITGLVGACTFAIYGLYSHLIYGSVYPAYFAWYMSRPVVGGVMGAFVGIIGSIILGE</sequence>
<comment type="caution">
    <text evidence="2">The sequence shown here is derived from an EMBL/GenBank/DDBJ whole genome shotgun (WGS) entry which is preliminary data.</text>
</comment>
<keyword evidence="1" id="KW-0472">Membrane</keyword>
<gene>
    <name evidence="2" type="ORF">ATW55_14880</name>
</gene>
<organism evidence="2 3">
    <name type="scientific">Ferroacidibacillus organovorans</name>
    <dbReference type="NCBI Taxonomy" id="1765683"/>
    <lineage>
        <taxon>Bacteria</taxon>
        <taxon>Bacillati</taxon>
        <taxon>Bacillota</taxon>
        <taxon>Bacilli</taxon>
        <taxon>Bacillales</taxon>
        <taxon>Alicyclobacillaceae</taxon>
        <taxon>Ferroacidibacillus</taxon>
    </lineage>
</organism>
<keyword evidence="3" id="KW-1185">Reference proteome</keyword>
<dbReference type="Proteomes" id="UP000053557">
    <property type="component" value="Unassembled WGS sequence"/>
</dbReference>
<feature type="transmembrane region" description="Helical" evidence="1">
    <location>
        <begin position="180"/>
        <end position="198"/>
    </location>
</feature>
<keyword evidence="1" id="KW-1133">Transmembrane helix</keyword>
<feature type="transmembrane region" description="Helical" evidence="1">
    <location>
        <begin position="97"/>
        <end position="116"/>
    </location>
</feature>
<reference evidence="2 3" key="1">
    <citation type="submission" date="2015-12" db="EMBL/GenBank/DDBJ databases">
        <title>Draft genome sequence of Acidibacillus ferrooxidans ITV001, isolated from a chalcopyrite acid mine drainage site in Brazil.</title>
        <authorList>
            <person name="Dall'Agnol H."/>
            <person name="Nancucheo I."/>
            <person name="Johnson B."/>
            <person name="Oliveira R."/>
            <person name="Leite L."/>
            <person name="Pylro V."/>
            <person name="Nunes G.L."/>
            <person name="Tzotzos G."/>
            <person name="Fernandes G.R."/>
            <person name="Dutra J."/>
            <person name="Orellana S.C."/>
            <person name="Oliveira G."/>
        </authorList>
    </citation>
    <scope>NUCLEOTIDE SEQUENCE [LARGE SCALE GENOMIC DNA]</scope>
    <source>
        <strain evidence="3">ITV01</strain>
    </source>
</reference>
<dbReference type="AlphaFoldDB" id="A0A101XQU4"/>
<dbReference type="EMBL" id="LPVJ01000033">
    <property type="protein sequence ID" value="KUO95850.1"/>
    <property type="molecule type" value="Genomic_DNA"/>
</dbReference>
<evidence type="ECO:0000313" key="2">
    <source>
        <dbReference type="EMBL" id="KUO95850.1"/>
    </source>
</evidence>